<dbReference type="Pfam" id="PF12550">
    <property type="entry name" value="GCR1_C"/>
    <property type="match status" value="1"/>
</dbReference>
<dbReference type="Proteomes" id="UP000243515">
    <property type="component" value="Unassembled WGS sequence"/>
</dbReference>
<evidence type="ECO:0000313" key="3">
    <source>
        <dbReference type="EMBL" id="OXV06205.1"/>
    </source>
</evidence>
<dbReference type="OrthoDB" id="428577at2759"/>
<protein>
    <recommendedName>
        <fullName evidence="2">Transcription activator GCR1-like domain-containing protein</fullName>
    </recommendedName>
</protein>
<reference evidence="3 4" key="1">
    <citation type="journal article" date="2015" name="Environ. Microbiol.">
        <title>Metagenome sequence of Elaphomyces granulatus from sporocarp tissue reveals Ascomycota ectomycorrhizal fingerprints of genome expansion and a Proteobacteria-rich microbiome.</title>
        <authorList>
            <person name="Quandt C.A."/>
            <person name="Kohler A."/>
            <person name="Hesse C.N."/>
            <person name="Sharpton T.J."/>
            <person name="Martin F."/>
            <person name="Spatafora J.W."/>
        </authorList>
    </citation>
    <scope>NUCLEOTIDE SEQUENCE [LARGE SCALE GENOMIC DNA]</scope>
    <source>
        <strain evidence="3 4">OSC145934</strain>
    </source>
</reference>
<feature type="domain" description="Transcription activator GCR1-like" evidence="2">
    <location>
        <begin position="284"/>
        <end position="330"/>
    </location>
</feature>
<evidence type="ECO:0000259" key="2">
    <source>
        <dbReference type="Pfam" id="PF12550"/>
    </source>
</evidence>
<proteinExistence type="predicted"/>
<keyword evidence="4" id="KW-1185">Reference proteome</keyword>
<gene>
    <name evidence="3" type="ORF">Egran_06027</name>
</gene>
<dbReference type="InterPro" id="IPR022210">
    <property type="entry name" value="TF_GCR1-like"/>
</dbReference>
<accession>A0A232LPY1</accession>
<feature type="non-terminal residue" evidence="3">
    <location>
        <position position="330"/>
    </location>
</feature>
<evidence type="ECO:0000313" key="4">
    <source>
        <dbReference type="Proteomes" id="UP000243515"/>
    </source>
</evidence>
<sequence length="330" mass="37066">MNTYHTYHVLLKAPTNANVASPVEPVPHCVFFLYYPPNNTSQRRPNREEMPSAHEILERLQEEMNAVMTDSGDRAAQPANTRKAYSRSQALWKECDGKSKKRKRATEPTEGAEETEAMARSLEISPPEELGSVSLERAVSELSSILHSGFQAQEKWAQTQEKRIQLQEQQVQHQFDRLHSSLAALGRRLDELDGRLDLIRSEQRAFLEGKVPIALTVGPGALRLTSMQQQEGPTSPPVPPCDRGLNAAPLCPPAQVGDNVPRDDQGDTQTAPVAHPPVFRPVPLSTVGQVWQEWKEGFGGNPAVEKLEKDWGARWRSDARMRKWFSRRKV</sequence>
<feature type="region of interest" description="Disordered" evidence="1">
    <location>
        <begin position="228"/>
        <end position="279"/>
    </location>
</feature>
<dbReference type="EMBL" id="NPHW01006005">
    <property type="protein sequence ID" value="OXV06205.1"/>
    <property type="molecule type" value="Genomic_DNA"/>
</dbReference>
<evidence type="ECO:0000256" key="1">
    <source>
        <dbReference type="SAM" id="MobiDB-lite"/>
    </source>
</evidence>
<name>A0A232LPY1_9EURO</name>
<comment type="caution">
    <text evidence="3">The sequence shown here is derived from an EMBL/GenBank/DDBJ whole genome shotgun (WGS) entry which is preliminary data.</text>
</comment>
<feature type="region of interest" description="Disordered" evidence="1">
    <location>
        <begin position="70"/>
        <end position="128"/>
    </location>
</feature>
<organism evidence="3 4">
    <name type="scientific">Elaphomyces granulatus</name>
    <dbReference type="NCBI Taxonomy" id="519963"/>
    <lineage>
        <taxon>Eukaryota</taxon>
        <taxon>Fungi</taxon>
        <taxon>Dikarya</taxon>
        <taxon>Ascomycota</taxon>
        <taxon>Pezizomycotina</taxon>
        <taxon>Eurotiomycetes</taxon>
        <taxon>Eurotiomycetidae</taxon>
        <taxon>Eurotiales</taxon>
        <taxon>Elaphomycetaceae</taxon>
        <taxon>Elaphomyces</taxon>
    </lineage>
</organism>
<dbReference type="AlphaFoldDB" id="A0A232LPY1"/>